<organism evidence="1 2">
    <name type="scientific">Octadecabacter temperatus</name>
    <dbReference type="NCBI Taxonomy" id="1458307"/>
    <lineage>
        <taxon>Bacteria</taxon>
        <taxon>Pseudomonadati</taxon>
        <taxon>Pseudomonadota</taxon>
        <taxon>Alphaproteobacteria</taxon>
        <taxon>Rhodobacterales</taxon>
        <taxon>Roseobacteraceae</taxon>
        <taxon>Octadecabacter</taxon>
    </lineage>
</organism>
<evidence type="ECO:0000313" key="1">
    <source>
        <dbReference type="EMBL" id="AKS44826.1"/>
    </source>
</evidence>
<evidence type="ECO:0000313" key="2">
    <source>
        <dbReference type="Proteomes" id="UP000067444"/>
    </source>
</evidence>
<accession>A0A0K0Y1R8</accession>
<dbReference type="STRING" id="1458307.OSB_02580"/>
<gene>
    <name evidence="1" type="ORF">OSB_02580</name>
</gene>
<dbReference type="SUPFAM" id="SSF48403">
    <property type="entry name" value="Ankyrin repeat"/>
    <property type="match status" value="1"/>
</dbReference>
<proteinExistence type="predicted"/>
<name>A0A0K0Y1R8_9RHOB</name>
<dbReference type="RefSeq" id="WP_049833276.1">
    <property type="nucleotide sequence ID" value="NZ_CP012160.1"/>
</dbReference>
<protein>
    <submittedName>
        <fullName evidence="1">Ankyrin repeat protein</fullName>
    </submittedName>
</protein>
<dbReference type="EMBL" id="CP012160">
    <property type="protein sequence ID" value="AKS44826.1"/>
    <property type="molecule type" value="Genomic_DNA"/>
</dbReference>
<dbReference type="OrthoDB" id="8052864at2"/>
<dbReference type="AlphaFoldDB" id="A0A0K0Y1R8"/>
<dbReference type="Gene3D" id="1.25.40.20">
    <property type="entry name" value="Ankyrin repeat-containing domain"/>
    <property type="match status" value="1"/>
</dbReference>
<dbReference type="SMART" id="SM00248">
    <property type="entry name" value="ANK"/>
    <property type="match status" value="2"/>
</dbReference>
<reference evidence="1 2" key="1">
    <citation type="journal article" date="2015" name="Genome Announc.">
        <title>Closed Genome Sequence of Octadecabacter temperatus SB1, the First Mesophilic Species of the Genus Octadecabacter.</title>
        <authorList>
            <person name="Voget S."/>
            <person name="Billerbeck S."/>
            <person name="Simon M."/>
            <person name="Daniel R."/>
        </authorList>
    </citation>
    <scope>NUCLEOTIDE SEQUENCE [LARGE SCALE GENOMIC DNA]</scope>
    <source>
        <strain evidence="1 2">SB1</strain>
    </source>
</reference>
<dbReference type="InterPro" id="IPR002110">
    <property type="entry name" value="Ankyrin_rpt"/>
</dbReference>
<keyword evidence="2" id="KW-1185">Reference proteome</keyword>
<dbReference type="InterPro" id="IPR036770">
    <property type="entry name" value="Ankyrin_rpt-contain_sf"/>
</dbReference>
<sequence>MIWLLDNGADPNLPLHYTSNLMTATSALHPQAVALLIEAGADVDAEIGGMQDTALRTAIYKSQTGQQDQRVQIVAILLENGANPNQLPDDERARTLIEQVKLDIEVGIDGSLNQELHADVRDSYRRSVAANRVILDLLQPYGGIE</sequence>
<dbReference type="KEGG" id="otm:OSB_02580"/>
<dbReference type="Pfam" id="PF12796">
    <property type="entry name" value="Ank_2"/>
    <property type="match status" value="1"/>
</dbReference>
<dbReference type="Proteomes" id="UP000067444">
    <property type="component" value="Chromosome"/>
</dbReference>